<dbReference type="SUPFAM" id="SSF54427">
    <property type="entry name" value="NTF2-like"/>
    <property type="match status" value="1"/>
</dbReference>
<evidence type="ECO:0000313" key="2">
    <source>
        <dbReference type="EMBL" id="GAA4238502.1"/>
    </source>
</evidence>
<dbReference type="InterPro" id="IPR037401">
    <property type="entry name" value="SnoaL-like"/>
</dbReference>
<reference evidence="3" key="1">
    <citation type="journal article" date="2019" name="Int. J. Syst. Evol. Microbiol.">
        <title>The Global Catalogue of Microorganisms (GCM) 10K type strain sequencing project: providing services to taxonomists for standard genome sequencing and annotation.</title>
        <authorList>
            <consortium name="The Broad Institute Genomics Platform"/>
            <consortium name="The Broad Institute Genome Sequencing Center for Infectious Disease"/>
            <person name="Wu L."/>
            <person name="Ma J."/>
        </authorList>
    </citation>
    <scope>NUCLEOTIDE SEQUENCE [LARGE SCALE GENOMIC DNA]</scope>
    <source>
        <strain evidence="3">JCM 17630</strain>
    </source>
</reference>
<feature type="domain" description="SnoaL-like" evidence="1">
    <location>
        <begin position="21"/>
        <end position="107"/>
    </location>
</feature>
<accession>A0ABP8CF43</accession>
<dbReference type="Pfam" id="PF12680">
    <property type="entry name" value="SnoaL_2"/>
    <property type="match status" value="1"/>
</dbReference>
<dbReference type="Gene3D" id="3.10.450.50">
    <property type="match status" value="1"/>
</dbReference>
<comment type="caution">
    <text evidence="2">The sequence shown here is derived from an EMBL/GenBank/DDBJ whole genome shotgun (WGS) entry which is preliminary data.</text>
</comment>
<dbReference type="Proteomes" id="UP001501496">
    <property type="component" value="Unassembled WGS sequence"/>
</dbReference>
<gene>
    <name evidence="2" type="ORF">GCM10022291_29210</name>
</gene>
<evidence type="ECO:0000313" key="3">
    <source>
        <dbReference type="Proteomes" id="UP001501496"/>
    </source>
</evidence>
<organism evidence="2 3">
    <name type="scientific">Postechiella marina</name>
    <dbReference type="NCBI Taxonomy" id="943941"/>
    <lineage>
        <taxon>Bacteria</taxon>
        <taxon>Pseudomonadati</taxon>
        <taxon>Bacteroidota</taxon>
        <taxon>Flavobacteriia</taxon>
        <taxon>Flavobacteriales</taxon>
        <taxon>Flavobacteriaceae</taxon>
        <taxon>Postechiella</taxon>
    </lineage>
</organism>
<keyword evidence="3" id="KW-1185">Reference proteome</keyword>
<sequence length="121" mass="14397">MEDFKKIWNNWCESWTITNNAEREQELQKFIADDFKYTDPLYQAKGLTQISDYIAQFQEQFPGTTFVPTKILSHHDRYLIKWDMLNEKNEVVDDGTSFALVEDNRLKDITGFFDVDNYPNL</sequence>
<name>A0ABP8CF43_9FLAO</name>
<dbReference type="InterPro" id="IPR032710">
    <property type="entry name" value="NTF2-like_dom_sf"/>
</dbReference>
<dbReference type="EMBL" id="BAABCA010000006">
    <property type="protein sequence ID" value="GAA4238502.1"/>
    <property type="molecule type" value="Genomic_DNA"/>
</dbReference>
<evidence type="ECO:0000259" key="1">
    <source>
        <dbReference type="Pfam" id="PF12680"/>
    </source>
</evidence>
<dbReference type="RefSeq" id="WP_344789056.1">
    <property type="nucleotide sequence ID" value="NZ_BAABCA010000006.1"/>
</dbReference>
<protein>
    <recommendedName>
        <fullName evidence="1">SnoaL-like domain-containing protein</fullName>
    </recommendedName>
</protein>
<proteinExistence type="predicted"/>